<feature type="domain" description="PAS" evidence="1">
    <location>
        <begin position="152"/>
        <end position="204"/>
    </location>
</feature>
<dbReference type="SUPFAM" id="SSF55785">
    <property type="entry name" value="PYP-like sensor domain (PAS domain)"/>
    <property type="match status" value="2"/>
</dbReference>
<dbReference type="InterPro" id="IPR029787">
    <property type="entry name" value="Nucleotide_cyclase"/>
</dbReference>
<dbReference type="Pfam" id="PF00989">
    <property type="entry name" value="PAS"/>
    <property type="match status" value="2"/>
</dbReference>
<proteinExistence type="predicted"/>
<evidence type="ECO:0000313" key="4">
    <source>
        <dbReference type="Proteomes" id="UP000658514"/>
    </source>
</evidence>
<dbReference type="PANTHER" id="PTHR45655">
    <property type="entry name" value="GUANYLATE CYCLASE SOLUBLE SUBUNIT BETA-2"/>
    <property type="match status" value="1"/>
</dbReference>
<dbReference type="Gene3D" id="3.30.450.20">
    <property type="entry name" value="PAS domain"/>
    <property type="match status" value="2"/>
</dbReference>
<evidence type="ECO:0000259" key="2">
    <source>
        <dbReference type="PROSITE" id="PS50125"/>
    </source>
</evidence>
<comment type="caution">
    <text evidence="3">The sequence shown here is derived from an EMBL/GenBank/DDBJ whole genome shotgun (WGS) entry which is preliminary data.</text>
</comment>
<evidence type="ECO:0000259" key="1">
    <source>
        <dbReference type="PROSITE" id="PS50112"/>
    </source>
</evidence>
<dbReference type="InterPro" id="IPR001054">
    <property type="entry name" value="A/G_cyclase"/>
</dbReference>
<dbReference type="SMART" id="SM00044">
    <property type="entry name" value="CYCc"/>
    <property type="match status" value="1"/>
</dbReference>
<feature type="domain" description="Guanylate cyclase" evidence="2">
    <location>
        <begin position="614"/>
        <end position="741"/>
    </location>
</feature>
<dbReference type="Proteomes" id="UP000658514">
    <property type="component" value="Unassembled WGS sequence"/>
</dbReference>
<reference evidence="3 4" key="1">
    <citation type="journal article" date="2020" name="ISME J.">
        <title>Comparative genomics reveals insights into cyanobacterial evolution and habitat adaptation.</title>
        <authorList>
            <person name="Chen M.Y."/>
            <person name="Teng W.K."/>
            <person name="Zhao L."/>
            <person name="Hu C.X."/>
            <person name="Zhou Y.K."/>
            <person name="Han B.P."/>
            <person name="Song L.R."/>
            <person name="Shu W.S."/>
        </authorList>
    </citation>
    <scope>NUCLEOTIDE SEQUENCE [LARGE SCALE GENOMIC DNA]</scope>
    <source>
        <strain evidence="3 4">FACHB-288</strain>
    </source>
</reference>
<dbReference type="EMBL" id="JACJQH010000007">
    <property type="protein sequence ID" value="MBD2195109.1"/>
    <property type="molecule type" value="Genomic_DNA"/>
</dbReference>
<gene>
    <name evidence="3" type="ORF">H6G24_06295</name>
</gene>
<dbReference type="InterPro" id="IPR003018">
    <property type="entry name" value="GAF"/>
</dbReference>
<dbReference type="PROSITE" id="PS50112">
    <property type="entry name" value="PAS"/>
    <property type="match status" value="2"/>
</dbReference>
<protein>
    <submittedName>
        <fullName evidence="3">PAS domain S-box protein</fullName>
    </submittedName>
</protein>
<dbReference type="Gene3D" id="3.30.450.40">
    <property type="match status" value="1"/>
</dbReference>
<dbReference type="SMART" id="SM00091">
    <property type="entry name" value="PAS"/>
    <property type="match status" value="2"/>
</dbReference>
<sequence>MKYQVLERIFNKPSFQRKFERLELDGNLHILDMSEAVTRFAAQPEEVSLGKDVRLSFPEFIGLEEILASIIAGEQELFELEGIRRDSQEISDNQEISEIYIDIYIIGEQLEPQSESKLIVLIEEVTDRLALEHKLVQRYHEASLLSSTLTAYKNYMEQVINSMADALLVTSPAGIIKKINSATKKLFGYSEAELLGKSISVIIDNYELFQNVLKKYSLSQQNSSNIEVACRSKKREKLLIAFSCSVIKHLDNLEDIIYIGRDITDRQRREQRICAQYAITHILSEAQTVKEAMPRILQAICQTLGWELGELWTPGQYITTSVHTDSNNVVLRCVELKSTRLVSAREFKAITWQTTYNSGVGLPGRIWARRSPLWIKEIANDDDAQRSQPAATAGLHSAFGFPILDDNKIIGVMVFLSQEVQPKDTELLQLVVAIGSQIANFIKCKYTEAALIESEERYRDLLENANDLIQSVNVYGRFLYVNKAWQKALGYSQAEIAEMNIFDIIHPDYQQRSRQKFYNVMMAGATLEQVQTAFVGKNGQTIFLEGNINCKFVAGKPAAIRGIFRNITQRVLAEQALRHQQEETKRLLQNISAEVIVQPPQPVDVVAKDFAEVTVLFADIVGLSEIAGSMSAIQLVSLLNPIFAAFDRLSERYSLQKIQPMNEVYMVMGGFPLRRGDHAQAIAHMALDMQTAIALFNSEHHQNFHIRIGIHSGPVILGIMEVEKFNYQRWGETVNLASYMESQGIPGQIQVTQNTYKRLRHDFLLEKRGYISLPEGGKMTTYLLMGRK</sequence>
<dbReference type="CDD" id="cd00130">
    <property type="entry name" value="PAS"/>
    <property type="match status" value="2"/>
</dbReference>
<organism evidence="3 4">
    <name type="scientific">Calothrix parietina FACHB-288</name>
    <dbReference type="NCBI Taxonomy" id="2692896"/>
    <lineage>
        <taxon>Bacteria</taxon>
        <taxon>Bacillati</taxon>
        <taxon>Cyanobacteriota</taxon>
        <taxon>Cyanophyceae</taxon>
        <taxon>Nostocales</taxon>
        <taxon>Calotrichaceae</taxon>
        <taxon>Calothrix</taxon>
    </lineage>
</organism>
<feature type="domain" description="PAS" evidence="1">
    <location>
        <begin position="454"/>
        <end position="524"/>
    </location>
</feature>
<dbReference type="PROSITE" id="PS50125">
    <property type="entry name" value="GUANYLATE_CYCLASE_2"/>
    <property type="match status" value="1"/>
</dbReference>
<dbReference type="RefSeq" id="WP_190539023.1">
    <property type="nucleotide sequence ID" value="NZ_CAWPNO010000106.1"/>
</dbReference>
<evidence type="ECO:0000313" key="3">
    <source>
        <dbReference type="EMBL" id="MBD2195109.1"/>
    </source>
</evidence>
<dbReference type="PANTHER" id="PTHR45655:SF13">
    <property type="entry name" value="SOLUBLE GUANYLATE CYCLASE GCY-32-RELATED"/>
    <property type="match status" value="1"/>
</dbReference>
<name>A0ABR8A653_9CYAN</name>
<dbReference type="InterPro" id="IPR000014">
    <property type="entry name" value="PAS"/>
</dbReference>
<dbReference type="SUPFAM" id="SSF55781">
    <property type="entry name" value="GAF domain-like"/>
    <property type="match status" value="1"/>
</dbReference>
<keyword evidence="4" id="KW-1185">Reference proteome</keyword>
<dbReference type="Gene3D" id="3.30.70.1230">
    <property type="entry name" value="Nucleotide cyclase"/>
    <property type="match status" value="1"/>
</dbReference>
<dbReference type="CDD" id="cd07302">
    <property type="entry name" value="CHD"/>
    <property type="match status" value="1"/>
</dbReference>
<dbReference type="SUPFAM" id="SSF55073">
    <property type="entry name" value="Nucleotide cyclase"/>
    <property type="match status" value="1"/>
</dbReference>
<dbReference type="InterPro" id="IPR035965">
    <property type="entry name" value="PAS-like_dom_sf"/>
</dbReference>
<dbReference type="Pfam" id="PF00211">
    <property type="entry name" value="Guanylate_cyc"/>
    <property type="match status" value="1"/>
</dbReference>
<dbReference type="InterPro" id="IPR013767">
    <property type="entry name" value="PAS_fold"/>
</dbReference>
<accession>A0ABR8A653</accession>
<dbReference type="InterPro" id="IPR029016">
    <property type="entry name" value="GAF-like_dom_sf"/>
</dbReference>
<dbReference type="NCBIfam" id="TIGR00229">
    <property type="entry name" value="sensory_box"/>
    <property type="match status" value="2"/>
</dbReference>
<dbReference type="Pfam" id="PF13185">
    <property type="entry name" value="GAF_2"/>
    <property type="match status" value="1"/>
</dbReference>